<evidence type="ECO:0000313" key="8">
    <source>
        <dbReference type="EMBL" id="OBA20722.1"/>
    </source>
</evidence>
<evidence type="ECO:0000256" key="7">
    <source>
        <dbReference type="ARBA" id="ARBA00035192"/>
    </source>
</evidence>
<comment type="subcellular location">
    <subcellularLocation>
        <location evidence="1">Mitochondrion</location>
    </subcellularLocation>
</comment>
<protein>
    <recommendedName>
        <fullName evidence="7">Large ribosomal subunit protein mL40</fullName>
    </recommendedName>
</protein>
<dbReference type="GO" id="GO:0005739">
    <property type="term" value="C:mitochondrion"/>
    <property type="evidence" value="ECO:0007669"/>
    <property type="project" value="UniProtKB-SubCell"/>
</dbReference>
<organism evidence="8 9">
    <name type="scientific">Metschnikowia bicuspidata var. bicuspidata NRRL YB-4993</name>
    <dbReference type="NCBI Taxonomy" id="869754"/>
    <lineage>
        <taxon>Eukaryota</taxon>
        <taxon>Fungi</taxon>
        <taxon>Dikarya</taxon>
        <taxon>Ascomycota</taxon>
        <taxon>Saccharomycotina</taxon>
        <taxon>Pichiomycetes</taxon>
        <taxon>Metschnikowiaceae</taxon>
        <taxon>Metschnikowia</taxon>
    </lineage>
</organism>
<keyword evidence="5" id="KW-0496">Mitochondrion</keyword>
<keyword evidence="4" id="KW-0689">Ribosomal protein</keyword>
<dbReference type="GO" id="GO:0032543">
    <property type="term" value="P:mitochondrial translation"/>
    <property type="evidence" value="ECO:0007669"/>
    <property type="project" value="InterPro"/>
</dbReference>
<keyword evidence="6" id="KW-0687">Ribonucleoprotein</keyword>
<dbReference type="STRING" id="869754.A0A1A0HA20"/>
<gene>
    <name evidence="8" type="ORF">METBIDRAFT_79006</name>
</gene>
<reference evidence="8 9" key="1">
    <citation type="submission" date="2016-05" db="EMBL/GenBank/DDBJ databases">
        <title>Comparative genomics of biotechnologically important yeasts.</title>
        <authorList>
            <consortium name="DOE Joint Genome Institute"/>
            <person name="Riley R."/>
            <person name="Haridas S."/>
            <person name="Wolfe K.H."/>
            <person name="Lopes M.R."/>
            <person name="Hittinger C.T."/>
            <person name="Goker M."/>
            <person name="Salamov A."/>
            <person name="Wisecaver J."/>
            <person name="Long T.M."/>
            <person name="Aerts A.L."/>
            <person name="Barry K."/>
            <person name="Choi C."/>
            <person name="Clum A."/>
            <person name="Coughlan A.Y."/>
            <person name="Deshpande S."/>
            <person name="Douglass A.P."/>
            <person name="Hanson S.J."/>
            <person name="Klenk H.-P."/>
            <person name="LaButti K."/>
            <person name="Lapidus A."/>
            <person name="Lindquist E."/>
            <person name="Lipzen A."/>
            <person name="Meier-kolthoff J.P."/>
            <person name="Ohm R.A."/>
            <person name="Otillar R.P."/>
            <person name="Pangilinan J."/>
            <person name="Peng Y."/>
            <person name="Rokas A."/>
            <person name="Rosa C.A."/>
            <person name="Scheuner C."/>
            <person name="Sibirny A.A."/>
            <person name="Slot J.C."/>
            <person name="Stielow J.B."/>
            <person name="Sun H."/>
            <person name="Kurtzman C.P."/>
            <person name="Blackwell M."/>
            <person name="Grigoriev I.V."/>
            <person name="Jeffries T.W."/>
        </authorList>
    </citation>
    <scope>NUCLEOTIDE SEQUENCE [LARGE SCALE GENOMIC DNA]</scope>
    <source>
        <strain evidence="8 9">NRRL YB-4993</strain>
    </source>
</reference>
<evidence type="ECO:0000256" key="2">
    <source>
        <dbReference type="ARBA" id="ARBA00009360"/>
    </source>
</evidence>
<dbReference type="PANTHER" id="PTHR39150:SF1">
    <property type="entry name" value="LARGE RIBOSOMAL SUBUNIT PROTEIN ML40"/>
    <property type="match status" value="1"/>
</dbReference>
<dbReference type="GO" id="GO:1990904">
    <property type="term" value="C:ribonucleoprotein complex"/>
    <property type="evidence" value="ECO:0007669"/>
    <property type="project" value="UniProtKB-KW"/>
</dbReference>
<name>A0A1A0HA20_9ASCO</name>
<comment type="similarity">
    <text evidence="2">Belongs to the mitochondrion-specific ribosomal protein mL40 family.</text>
</comment>
<accession>A0A1A0HA20</accession>
<dbReference type="OrthoDB" id="2098203at2759"/>
<dbReference type="AlphaFoldDB" id="A0A1A0HA20"/>
<dbReference type="RefSeq" id="XP_018711244.1">
    <property type="nucleotide sequence ID" value="XM_018858983.1"/>
</dbReference>
<dbReference type="Pfam" id="PF09812">
    <property type="entry name" value="MRP-L28"/>
    <property type="match status" value="1"/>
</dbReference>
<dbReference type="EMBL" id="LXTC01000004">
    <property type="protein sequence ID" value="OBA20722.1"/>
    <property type="molecule type" value="Genomic_DNA"/>
</dbReference>
<sequence>MISRLSAGRTPQLHKLFVRGKKTTGVSPSTQKVVNQLSALSATKKQPKLLKLCAEDLIKHKTITNAWKIFSRKQHAKSMDLLEKQYNSIRNAMDELKEISPDLYEAANKPETMKRFPLDMRVPTDFPANKPWVYDFEKNASEAK</sequence>
<dbReference type="Gene3D" id="6.10.250.3440">
    <property type="match status" value="1"/>
</dbReference>
<dbReference type="InterPro" id="IPR042831">
    <property type="entry name" value="Ribosomal_mL40_fung"/>
</dbReference>
<comment type="caution">
    <text evidence="8">The sequence shown here is derived from an EMBL/GenBank/DDBJ whole genome shotgun (WGS) entry which is preliminary data.</text>
</comment>
<evidence type="ECO:0000256" key="6">
    <source>
        <dbReference type="ARBA" id="ARBA00023274"/>
    </source>
</evidence>
<dbReference type="InterPro" id="IPR019192">
    <property type="entry name" value="Ribosomal_mL40"/>
</dbReference>
<proteinExistence type="inferred from homology"/>
<evidence type="ECO:0000313" key="9">
    <source>
        <dbReference type="Proteomes" id="UP000092555"/>
    </source>
</evidence>
<evidence type="ECO:0000256" key="5">
    <source>
        <dbReference type="ARBA" id="ARBA00023128"/>
    </source>
</evidence>
<evidence type="ECO:0000256" key="3">
    <source>
        <dbReference type="ARBA" id="ARBA00022946"/>
    </source>
</evidence>
<keyword evidence="9" id="KW-1185">Reference proteome</keyword>
<dbReference type="PANTHER" id="PTHR39150">
    <property type="entry name" value="54S RIBOSOMAL PROTEIN L28, MITOCHONDRIAL"/>
    <property type="match status" value="1"/>
</dbReference>
<dbReference type="GO" id="GO:0003735">
    <property type="term" value="F:structural constituent of ribosome"/>
    <property type="evidence" value="ECO:0007669"/>
    <property type="project" value="InterPro"/>
</dbReference>
<dbReference type="Proteomes" id="UP000092555">
    <property type="component" value="Unassembled WGS sequence"/>
</dbReference>
<keyword evidence="3" id="KW-0809">Transit peptide</keyword>
<evidence type="ECO:0000256" key="1">
    <source>
        <dbReference type="ARBA" id="ARBA00004173"/>
    </source>
</evidence>
<dbReference type="FunFam" id="6.10.250.3440:FF:000001">
    <property type="entry name" value="Mitochondrial ribosomal protein L40"/>
    <property type="match status" value="1"/>
</dbReference>
<dbReference type="GO" id="GO:0005840">
    <property type="term" value="C:ribosome"/>
    <property type="evidence" value="ECO:0007669"/>
    <property type="project" value="UniProtKB-KW"/>
</dbReference>
<dbReference type="GeneID" id="30031959"/>
<evidence type="ECO:0000256" key="4">
    <source>
        <dbReference type="ARBA" id="ARBA00022980"/>
    </source>
</evidence>